<gene>
    <name evidence="7" type="ORF">K431DRAFT_330104</name>
</gene>
<keyword evidence="8" id="KW-1185">Reference proteome</keyword>
<dbReference type="OrthoDB" id="3900342at2759"/>
<keyword evidence="3 5" id="KW-1133">Transmembrane helix</keyword>
<evidence type="ECO:0000313" key="8">
    <source>
        <dbReference type="Proteomes" id="UP000799441"/>
    </source>
</evidence>
<evidence type="ECO:0000313" key="7">
    <source>
        <dbReference type="EMBL" id="KAF2720172.1"/>
    </source>
</evidence>
<comment type="caution">
    <text evidence="7">The sequence shown here is derived from an EMBL/GenBank/DDBJ whole genome shotgun (WGS) entry which is preliminary data.</text>
</comment>
<evidence type="ECO:0000256" key="2">
    <source>
        <dbReference type="ARBA" id="ARBA00022692"/>
    </source>
</evidence>
<dbReference type="GO" id="GO:0016020">
    <property type="term" value="C:membrane"/>
    <property type="evidence" value="ECO:0007669"/>
    <property type="project" value="UniProtKB-SubCell"/>
</dbReference>
<keyword evidence="2 5" id="KW-0812">Transmembrane</keyword>
<evidence type="ECO:0000256" key="3">
    <source>
        <dbReference type="ARBA" id="ARBA00022989"/>
    </source>
</evidence>
<protein>
    <recommendedName>
        <fullName evidence="6">Amino acid permease/ SLC12A domain-containing protein</fullName>
    </recommendedName>
</protein>
<accession>A0A9P4Q8U2</accession>
<feature type="transmembrane region" description="Helical" evidence="5">
    <location>
        <begin position="221"/>
        <end position="238"/>
    </location>
</feature>
<proteinExistence type="predicted"/>
<keyword evidence="4 5" id="KW-0472">Membrane</keyword>
<feature type="transmembrane region" description="Helical" evidence="5">
    <location>
        <begin position="175"/>
        <end position="200"/>
    </location>
</feature>
<dbReference type="Pfam" id="PF00324">
    <property type="entry name" value="AA_permease"/>
    <property type="match status" value="1"/>
</dbReference>
<dbReference type="AlphaFoldDB" id="A0A9P4Q8U2"/>
<evidence type="ECO:0000256" key="1">
    <source>
        <dbReference type="ARBA" id="ARBA00004141"/>
    </source>
</evidence>
<feature type="transmembrane region" description="Helical" evidence="5">
    <location>
        <begin position="27"/>
        <end position="51"/>
    </location>
</feature>
<evidence type="ECO:0000259" key="6">
    <source>
        <dbReference type="Pfam" id="PF00324"/>
    </source>
</evidence>
<evidence type="ECO:0000256" key="5">
    <source>
        <dbReference type="SAM" id="Phobius"/>
    </source>
</evidence>
<sequence>MEYPTKEMAEKVGSVLAQVPSYGEGEFWFSSFKILLILGLIVMTFILMVGGNPSGDAFRFRYWNNPGAFNEYLAPDATGRFLGFWGCFVQAAYAFGGPDYIALAAGETRSPRRVLPSVFSRVTYRLVFSYILDILAAGILVPHNDPDLVNSKPGAGSSPFVIGVKRLGIPVLPSVINAVLLTSAWSCGIEVFFAAIRSLYALVIDRKAPKFLVKTWRGTPIYCVLAIWLVAQISYMAASSSSLTVFNWLANIIGSSMLLAFMMFHVIYIRFRNAQIAQGIIDAQRLWFPSSFTPSYSSLMAFRSLEGHWSIEDFIFAYFSVAIFLALYLGYKLIYRPKMPSPSQLSLMAGRTETDIDDTFVEKEPTTKKEKFHRWLWG</sequence>
<name>A0A9P4Q8U2_9PEZI</name>
<feature type="transmembrane region" description="Helical" evidence="5">
    <location>
        <begin position="250"/>
        <end position="271"/>
    </location>
</feature>
<evidence type="ECO:0000256" key="4">
    <source>
        <dbReference type="ARBA" id="ARBA00023136"/>
    </source>
</evidence>
<comment type="subcellular location">
    <subcellularLocation>
        <location evidence="1">Membrane</location>
        <topology evidence="1">Multi-pass membrane protein</topology>
    </subcellularLocation>
</comment>
<dbReference type="PANTHER" id="PTHR43341">
    <property type="entry name" value="AMINO ACID PERMEASE"/>
    <property type="match status" value="1"/>
</dbReference>
<reference evidence="7" key="1">
    <citation type="journal article" date="2020" name="Stud. Mycol.">
        <title>101 Dothideomycetes genomes: a test case for predicting lifestyles and emergence of pathogens.</title>
        <authorList>
            <person name="Haridas S."/>
            <person name="Albert R."/>
            <person name="Binder M."/>
            <person name="Bloem J."/>
            <person name="Labutti K."/>
            <person name="Salamov A."/>
            <person name="Andreopoulos B."/>
            <person name="Baker S."/>
            <person name="Barry K."/>
            <person name="Bills G."/>
            <person name="Bluhm B."/>
            <person name="Cannon C."/>
            <person name="Castanera R."/>
            <person name="Culley D."/>
            <person name="Daum C."/>
            <person name="Ezra D."/>
            <person name="Gonzalez J."/>
            <person name="Henrissat B."/>
            <person name="Kuo A."/>
            <person name="Liang C."/>
            <person name="Lipzen A."/>
            <person name="Lutzoni F."/>
            <person name="Magnuson J."/>
            <person name="Mondo S."/>
            <person name="Nolan M."/>
            <person name="Ohm R."/>
            <person name="Pangilinan J."/>
            <person name="Park H.-J."/>
            <person name="Ramirez L."/>
            <person name="Alfaro M."/>
            <person name="Sun H."/>
            <person name="Tritt A."/>
            <person name="Yoshinaga Y."/>
            <person name="Zwiers L.-H."/>
            <person name="Turgeon B."/>
            <person name="Goodwin S."/>
            <person name="Spatafora J."/>
            <person name="Crous P."/>
            <person name="Grigoriev I."/>
        </authorList>
    </citation>
    <scope>NUCLEOTIDE SEQUENCE</scope>
    <source>
        <strain evidence="7">CBS 116435</strain>
    </source>
</reference>
<dbReference type="Proteomes" id="UP000799441">
    <property type="component" value="Unassembled WGS sequence"/>
</dbReference>
<dbReference type="InterPro" id="IPR050524">
    <property type="entry name" value="APC_YAT"/>
</dbReference>
<dbReference type="PIRSF" id="PIRSF006060">
    <property type="entry name" value="AA_transporter"/>
    <property type="match status" value="1"/>
</dbReference>
<dbReference type="GO" id="GO:0015171">
    <property type="term" value="F:amino acid transmembrane transporter activity"/>
    <property type="evidence" value="ECO:0007669"/>
    <property type="project" value="TreeGrafter"/>
</dbReference>
<organism evidence="7 8">
    <name type="scientific">Polychaeton citri CBS 116435</name>
    <dbReference type="NCBI Taxonomy" id="1314669"/>
    <lineage>
        <taxon>Eukaryota</taxon>
        <taxon>Fungi</taxon>
        <taxon>Dikarya</taxon>
        <taxon>Ascomycota</taxon>
        <taxon>Pezizomycotina</taxon>
        <taxon>Dothideomycetes</taxon>
        <taxon>Dothideomycetidae</taxon>
        <taxon>Capnodiales</taxon>
        <taxon>Capnodiaceae</taxon>
        <taxon>Polychaeton</taxon>
    </lineage>
</organism>
<feature type="transmembrane region" description="Helical" evidence="5">
    <location>
        <begin position="314"/>
        <end position="331"/>
    </location>
</feature>
<dbReference type="Gene3D" id="1.20.1740.10">
    <property type="entry name" value="Amino acid/polyamine transporter I"/>
    <property type="match status" value="1"/>
</dbReference>
<dbReference type="InterPro" id="IPR004841">
    <property type="entry name" value="AA-permease/SLC12A_dom"/>
</dbReference>
<dbReference type="PANTHER" id="PTHR43341:SF39">
    <property type="entry name" value="AMINO ACID TRANSPORTER (EUROFUNG)-RELATED"/>
    <property type="match status" value="1"/>
</dbReference>
<feature type="domain" description="Amino acid permease/ SLC12A" evidence="6">
    <location>
        <begin position="16"/>
        <end position="339"/>
    </location>
</feature>
<dbReference type="EMBL" id="MU003802">
    <property type="protein sequence ID" value="KAF2720172.1"/>
    <property type="molecule type" value="Genomic_DNA"/>
</dbReference>